<dbReference type="InterPro" id="IPR010730">
    <property type="entry name" value="HET"/>
</dbReference>
<evidence type="ECO:0000313" key="3">
    <source>
        <dbReference type="Proteomes" id="UP001521116"/>
    </source>
</evidence>
<accession>A0ABR3S9W4</accession>
<proteinExistence type="predicted"/>
<dbReference type="EMBL" id="JAJVDC020000371">
    <property type="protein sequence ID" value="KAL1614609.1"/>
    <property type="molecule type" value="Genomic_DNA"/>
</dbReference>
<protein>
    <recommendedName>
        <fullName evidence="1">Heterokaryon incompatibility domain-containing protein</fullName>
    </recommendedName>
</protein>
<dbReference type="PANTHER" id="PTHR24148:SF64">
    <property type="entry name" value="HETEROKARYON INCOMPATIBILITY DOMAIN-CONTAINING PROTEIN"/>
    <property type="match status" value="1"/>
</dbReference>
<evidence type="ECO:0000259" key="1">
    <source>
        <dbReference type="Pfam" id="PF06985"/>
    </source>
</evidence>
<organism evidence="2 3">
    <name type="scientific">Neofusicoccum ribis</name>
    <dbReference type="NCBI Taxonomy" id="45134"/>
    <lineage>
        <taxon>Eukaryota</taxon>
        <taxon>Fungi</taxon>
        <taxon>Dikarya</taxon>
        <taxon>Ascomycota</taxon>
        <taxon>Pezizomycotina</taxon>
        <taxon>Dothideomycetes</taxon>
        <taxon>Dothideomycetes incertae sedis</taxon>
        <taxon>Botryosphaeriales</taxon>
        <taxon>Botryosphaeriaceae</taxon>
        <taxon>Neofusicoccum</taxon>
    </lineage>
</organism>
<sequence length="659" mass="72611">MPEATVGDSSPCRDSTWLITPAVNYHSGSSAIATPRYQRVHVWPGMHNATADDHRSNALPANPAQPSSTLCISDAPSQGVGSDRDGLDVDPIYGSPLTDTHKDFPSTRFLYLHPGQAGDPIRCSLKTGLVDGKTVYKALSYHWAGQDADDPIFVGASAMFIGETLKAFLSAIRHEQDDCILWIDALCINQANDQEKAYQVAAMSRIYRSAESVIVWLGEASPDSRLAFDLLERLADLWPKRQPAPEPTSYPDLSSSIARMKPPSNGEWAALGNLWARPYWTRVWVVQELSLASMSSVFMCGPDVLSLPTVAMAEAAIYQCRTDLPRPAIHDAVLYVPDLLWLSREARAKCFRMDLQELLELTVLFSASEPRDRIFALLGIADAESDARTLEPRYSRGYSLALACVDVCRFLLESCQSLNFLCRHRLTFPEHQTSWIPDYSCIGNGPPGPYTHASTYNADGGLEARASISEDGRTLQADGFIVDTVRTVQGPFVSISSADLYDVLVSIETAISTRLDSGSFPGPMPNSPCPTGTKQERVTELMSKAFGFQGTDREEWRQEYLQYMKSHCSRRKPRSTRPSIFIQRTTTSLKNCCFFSTEKGQFGIGAAGTRAGDLTCILYGSSMCQVLRRGEFYTHVGPAIVAGIMDGELSQRGRTFVIT</sequence>
<name>A0ABR3S9W4_9PEZI</name>
<comment type="caution">
    <text evidence="2">The sequence shown here is derived from an EMBL/GenBank/DDBJ whole genome shotgun (WGS) entry which is preliminary data.</text>
</comment>
<dbReference type="Pfam" id="PF06985">
    <property type="entry name" value="HET"/>
    <property type="match status" value="1"/>
</dbReference>
<dbReference type="PANTHER" id="PTHR24148">
    <property type="entry name" value="ANKYRIN REPEAT DOMAIN-CONTAINING PROTEIN 39 HOMOLOG-RELATED"/>
    <property type="match status" value="1"/>
</dbReference>
<keyword evidence="3" id="KW-1185">Reference proteome</keyword>
<reference evidence="2 3" key="1">
    <citation type="submission" date="2024-02" db="EMBL/GenBank/DDBJ databases">
        <title>De novo assembly and annotation of 12 fungi associated with fruit tree decline syndrome in Ontario, Canada.</title>
        <authorList>
            <person name="Sulman M."/>
            <person name="Ellouze W."/>
            <person name="Ilyukhin E."/>
        </authorList>
    </citation>
    <scope>NUCLEOTIDE SEQUENCE [LARGE SCALE GENOMIC DNA]</scope>
    <source>
        <strain evidence="2 3">M1-105</strain>
    </source>
</reference>
<gene>
    <name evidence="2" type="ORF">SLS56_012053</name>
</gene>
<feature type="domain" description="Heterokaryon incompatibility" evidence="1">
    <location>
        <begin position="136"/>
        <end position="288"/>
    </location>
</feature>
<dbReference type="Proteomes" id="UP001521116">
    <property type="component" value="Unassembled WGS sequence"/>
</dbReference>
<evidence type="ECO:0000313" key="2">
    <source>
        <dbReference type="EMBL" id="KAL1614609.1"/>
    </source>
</evidence>
<dbReference type="InterPro" id="IPR052895">
    <property type="entry name" value="HetReg/Transcr_Mod"/>
</dbReference>